<dbReference type="Proteomes" id="UP000275368">
    <property type="component" value="Chromosome"/>
</dbReference>
<dbReference type="KEGG" id="pbk:Back11_37230"/>
<feature type="domain" description="M23ase beta-sheet core" evidence="1">
    <location>
        <begin position="167"/>
        <end position="258"/>
    </location>
</feature>
<accession>A0A3G9JEE2</accession>
<dbReference type="PANTHER" id="PTHR21666">
    <property type="entry name" value="PEPTIDASE-RELATED"/>
    <property type="match status" value="1"/>
</dbReference>
<evidence type="ECO:0000313" key="3">
    <source>
        <dbReference type="Proteomes" id="UP000275368"/>
    </source>
</evidence>
<dbReference type="InterPro" id="IPR016047">
    <property type="entry name" value="M23ase_b-sheet_dom"/>
</dbReference>
<name>A0A3G9JEE2_9BACL</name>
<dbReference type="EMBL" id="AP019308">
    <property type="protein sequence ID" value="BBH22378.1"/>
    <property type="molecule type" value="Genomic_DNA"/>
</dbReference>
<dbReference type="AlphaFoldDB" id="A0A3G9JEE2"/>
<dbReference type="Gene3D" id="2.70.70.10">
    <property type="entry name" value="Glucose Permease (Domain IIA)"/>
    <property type="match status" value="1"/>
</dbReference>
<dbReference type="PANTHER" id="PTHR21666:SF270">
    <property type="entry name" value="MUREIN HYDROLASE ACTIVATOR ENVC"/>
    <property type="match status" value="1"/>
</dbReference>
<dbReference type="InterPro" id="IPR050570">
    <property type="entry name" value="Cell_wall_metabolism_enzyme"/>
</dbReference>
<dbReference type="SUPFAM" id="SSF51261">
    <property type="entry name" value="Duplicated hybrid motif"/>
    <property type="match status" value="1"/>
</dbReference>
<evidence type="ECO:0000313" key="2">
    <source>
        <dbReference type="EMBL" id="BBH22378.1"/>
    </source>
</evidence>
<dbReference type="Pfam" id="PF01551">
    <property type="entry name" value="Peptidase_M23"/>
    <property type="match status" value="1"/>
</dbReference>
<reference evidence="2 3" key="1">
    <citation type="submission" date="2018-11" db="EMBL/GenBank/DDBJ databases">
        <title>Complete genome sequence of Paenibacillus baekrokdamisoli strain KCTC 33723.</title>
        <authorList>
            <person name="Kang S.W."/>
            <person name="Lee K.C."/>
            <person name="Kim K.K."/>
            <person name="Kim J.S."/>
            <person name="Kim D.S."/>
            <person name="Ko S.H."/>
            <person name="Yang S.H."/>
            <person name="Lee J.S."/>
        </authorList>
    </citation>
    <scope>NUCLEOTIDE SEQUENCE [LARGE SCALE GENOMIC DNA]</scope>
    <source>
        <strain evidence="2 3">KCTC 33723</strain>
    </source>
</reference>
<keyword evidence="3" id="KW-1185">Reference proteome</keyword>
<dbReference type="InterPro" id="IPR011055">
    <property type="entry name" value="Dup_hybrid_motif"/>
</dbReference>
<proteinExistence type="predicted"/>
<protein>
    <submittedName>
        <fullName evidence="2">Peptidase M23</fullName>
    </submittedName>
</protein>
<dbReference type="GO" id="GO:0004222">
    <property type="term" value="F:metalloendopeptidase activity"/>
    <property type="evidence" value="ECO:0007669"/>
    <property type="project" value="TreeGrafter"/>
</dbReference>
<dbReference type="CDD" id="cd12797">
    <property type="entry name" value="M23_peptidase"/>
    <property type="match status" value="1"/>
</dbReference>
<evidence type="ECO:0000259" key="1">
    <source>
        <dbReference type="Pfam" id="PF01551"/>
    </source>
</evidence>
<sequence length="287" mass="32046">MTVFAPDQLPRLLKQEKYDRIYPQLSPAFKKQISLEDLKKIGIPFHKGTASYTLLSLLPENDFKRYAWLDSKSGKGVEAIFDSKNVIHSMLFKTIQKFPETDAQRTKTTFEHPFHGNWFTIWGGTNALVNYHYDYESQRYAYDIIRRDKGSSYKGDAAKNESYYAFGQPIVAAAAGKVVLVVNDIKDNVPVGAMDEKHPAGNHVVIDHGNGEFSYYAHLQKGSISVKVGDEVKAGDALGKCGNSGNSSEAHLHFQVSDGADLFTSKSIRVQWKDADEYVQGTTIKAP</sequence>
<gene>
    <name evidence="2" type="ORF">Back11_37230</name>
</gene>
<organism evidence="2 3">
    <name type="scientific">Paenibacillus baekrokdamisoli</name>
    <dbReference type="NCBI Taxonomy" id="1712516"/>
    <lineage>
        <taxon>Bacteria</taxon>
        <taxon>Bacillati</taxon>
        <taxon>Bacillota</taxon>
        <taxon>Bacilli</taxon>
        <taxon>Bacillales</taxon>
        <taxon>Paenibacillaceae</taxon>
        <taxon>Paenibacillus</taxon>
    </lineage>
</organism>